<protein>
    <submittedName>
        <fullName evidence="1">Uncharacterized protein</fullName>
    </submittedName>
</protein>
<sequence length="233" mass="27585">MFFTIKVDAQQVNSVSELKDYYHKSKKLLPSPDVGWHEVWIIMPKDKDFFNKYQKELMNARVFVEDDKITKVYYDNEKYVENVFGISKVKNGHATFEKVYLDVNYDLTEVFSAHIHEVIFKDHRAEVKTPLKKGAYVGNAIFYSHEKKLDKHGFFVFIKDLDTEEFDFLGYLKESNPDVSCENTQNLHVPLKHGNYEIFMVQNKIQFDRRMPLKKLDLNVQENECQPIELVIK</sequence>
<evidence type="ECO:0000313" key="2">
    <source>
        <dbReference type="Proteomes" id="UP000179797"/>
    </source>
</evidence>
<keyword evidence="2" id="KW-1185">Reference proteome</keyword>
<dbReference type="EMBL" id="JRYR02000001">
    <property type="protein sequence ID" value="OHX65586.1"/>
    <property type="molecule type" value="Genomic_DNA"/>
</dbReference>
<name>A0A1S1YX42_FLAPC</name>
<comment type="caution">
    <text evidence="1">The sequence shown here is derived from an EMBL/GenBank/DDBJ whole genome shotgun (WGS) entry which is preliminary data.</text>
</comment>
<dbReference type="AlphaFoldDB" id="A0A1S1YX42"/>
<accession>A0A1S1YX42</accession>
<proteinExistence type="predicted"/>
<reference evidence="1 2" key="1">
    <citation type="journal article" date="2012" name="Int. J. Syst. Evol. Microbiol.">
        <title>Flammeovirga pacifica sp. nov., isolated from deep-sea sediment.</title>
        <authorList>
            <person name="Xu H."/>
            <person name="Fu Y."/>
            <person name="Yang N."/>
            <person name="Ding Z."/>
            <person name="Lai Q."/>
            <person name="Zeng R."/>
        </authorList>
    </citation>
    <scope>NUCLEOTIDE SEQUENCE [LARGE SCALE GENOMIC DNA]</scope>
    <source>
        <strain evidence="2">DSM 24597 / LMG 26175 / WPAGA1</strain>
    </source>
</reference>
<dbReference type="STRING" id="915059.NH26_04090"/>
<gene>
    <name evidence="1" type="ORF">NH26_04090</name>
</gene>
<organism evidence="1 2">
    <name type="scientific">Flammeovirga pacifica</name>
    <dbReference type="NCBI Taxonomy" id="915059"/>
    <lineage>
        <taxon>Bacteria</taxon>
        <taxon>Pseudomonadati</taxon>
        <taxon>Bacteroidota</taxon>
        <taxon>Cytophagia</taxon>
        <taxon>Cytophagales</taxon>
        <taxon>Flammeovirgaceae</taxon>
        <taxon>Flammeovirga</taxon>
    </lineage>
</organism>
<dbReference type="Proteomes" id="UP000179797">
    <property type="component" value="Unassembled WGS sequence"/>
</dbReference>
<evidence type="ECO:0000313" key="1">
    <source>
        <dbReference type="EMBL" id="OHX65586.1"/>
    </source>
</evidence>